<protein>
    <submittedName>
        <fullName evidence="11">Response regulator</fullName>
    </submittedName>
</protein>
<keyword evidence="3 8" id="KW-0597">Phosphoprotein</keyword>
<keyword evidence="2" id="KW-0963">Cytoplasm</keyword>
<feature type="domain" description="Response regulatory" evidence="10">
    <location>
        <begin position="6"/>
        <end position="123"/>
    </location>
</feature>
<dbReference type="SUPFAM" id="SSF46689">
    <property type="entry name" value="Homeodomain-like"/>
    <property type="match status" value="2"/>
</dbReference>
<evidence type="ECO:0000256" key="3">
    <source>
        <dbReference type="ARBA" id="ARBA00022553"/>
    </source>
</evidence>
<evidence type="ECO:0000256" key="1">
    <source>
        <dbReference type="ARBA" id="ARBA00004496"/>
    </source>
</evidence>
<dbReference type="PANTHER" id="PTHR42713">
    <property type="entry name" value="HISTIDINE KINASE-RELATED"/>
    <property type="match status" value="1"/>
</dbReference>
<dbReference type="CDD" id="cd17536">
    <property type="entry name" value="REC_YesN-like"/>
    <property type="match status" value="1"/>
</dbReference>
<dbReference type="InterPro" id="IPR001789">
    <property type="entry name" value="Sig_transdc_resp-reg_receiver"/>
</dbReference>
<dbReference type="PROSITE" id="PS01124">
    <property type="entry name" value="HTH_ARAC_FAMILY_2"/>
    <property type="match status" value="1"/>
</dbReference>
<dbReference type="SMART" id="SM00448">
    <property type="entry name" value="REC"/>
    <property type="match status" value="1"/>
</dbReference>
<evidence type="ECO:0000313" key="11">
    <source>
        <dbReference type="EMBL" id="WNR45261.1"/>
    </source>
</evidence>
<feature type="modified residue" description="4-aspartylphosphate" evidence="8">
    <location>
        <position position="58"/>
    </location>
</feature>
<dbReference type="Pfam" id="PF12833">
    <property type="entry name" value="HTH_18"/>
    <property type="match status" value="1"/>
</dbReference>
<evidence type="ECO:0000256" key="5">
    <source>
        <dbReference type="ARBA" id="ARBA00023015"/>
    </source>
</evidence>
<dbReference type="GO" id="GO:0043565">
    <property type="term" value="F:sequence-specific DNA binding"/>
    <property type="evidence" value="ECO:0007669"/>
    <property type="project" value="InterPro"/>
</dbReference>
<feature type="domain" description="HTH araC/xylS-type" evidence="9">
    <location>
        <begin position="250"/>
        <end position="348"/>
    </location>
</feature>
<keyword evidence="4" id="KW-0902">Two-component regulatory system</keyword>
<dbReference type="InterPro" id="IPR051552">
    <property type="entry name" value="HptR"/>
</dbReference>
<sequence>MKPLYDVMVVDDEPIIRKGLLKLLEASGRAISCIRLADSGQEALRMIGEHMPDFLLTDIRMADMNGLELSRTIQERGYPIQVVVISGFGEFHYAQKCVSYGVKEYLLKPINQTELEKVLDKLIESKSEEIAKPVFSIRTCESLTEQISEGIWFLDEASLDQALDEWRQYLESLQLSTDQNQQLLQDSLQMIHKFLAAKDVYVFSAQVPLTFTENKGGDPENSFQLFEVKIRKMYTDLQYKRKGKLIDPITAAKLYIDTHLTNEVSLEEVAQHLGLNPSYFSQLFKQSTQETFVHYRMKKRMEKAKSLLEIPHYRMSDIAEEVGYIDYSHFAKSFKKLYQLSPSEYRAKLGIE</sequence>
<evidence type="ECO:0000256" key="7">
    <source>
        <dbReference type="ARBA" id="ARBA00023163"/>
    </source>
</evidence>
<dbReference type="AlphaFoldDB" id="A0AA96RLD7"/>
<proteinExistence type="predicted"/>
<dbReference type="InterPro" id="IPR020449">
    <property type="entry name" value="Tscrpt_reg_AraC-type_HTH"/>
</dbReference>
<dbReference type="PROSITE" id="PS00041">
    <property type="entry name" value="HTH_ARAC_FAMILY_1"/>
    <property type="match status" value="1"/>
</dbReference>
<dbReference type="Proteomes" id="UP001304650">
    <property type="component" value="Chromosome"/>
</dbReference>
<dbReference type="Pfam" id="PF00072">
    <property type="entry name" value="Response_reg"/>
    <property type="match status" value="1"/>
</dbReference>
<dbReference type="SUPFAM" id="SSF52172">
    <property type="entry name" value="CheY-like"/>
    <property type="match status" value="1"/>
</dbReference>
<evidence type="ECO:0000256" key="8">
    <source>
        <dbReference type="PROSITE-ProRule" id="PRU00169"/>
    </source>
</evidence>
<keyword evidence="5" id="KW-0805">Transcription regulation</keyword>
<dbReference type="PROSITE" id="PS50110">
    <property type="entry name" value="RESPONSE_REGULATORY"/>
    <property type="match status" value="1"/>
</dbReference>
<comment type="subcellular location">
    <subcellularLocation>
        <location evidence="1">Cytoplasm</location>
    </subcellularLocation>
</comment>
<reference evidence="11" key="1">
    <citation type="submission" date="2022-02" db="EMBL/GenBank/DDBJ databases">
        <title>Paenibacillus sp. MBLB1832 Whole Genome Shotgun Sequencing.</title>
        <authorList>
            <person name="Hwang C.Y."/>
            <person name="Cho E.-S."/>
            <person name="Seo M.-J."/>
        </authorList>
    </citation>
    <scope>NUCLEOTIDE SEQUENCE</scope>
    <source>
        <strain evidence="11">MBLB1832</strain>
    </source>
</reference>
<evidence type="ECO:0000259" key="9">
    <source>
        <dbReference type="PROSITE" id="PS01124"/>
    </source>
</evidence>
<dbReference type="Gene3D" id="1.10.10.60">
    <property type="entry name" value="Homeodomain-like"/>
    <property type="match status" value="2"/>
</dbReference>
<dbReference type="InterPro" id="IPR018062">
    <property type="entry name" value="HTH_AraC-typ_CS"/>
</dbReference>
<dbReference type="GO" id="GO:0005737">
    <property type="term" value="C:cytoplasm"/>
    <property type="evidence" value="ECO:0007669"/>
    <property type="project" value="UniProtKB-SubCell"/>
</dbReference>
<dbReference type="GO" id="GO:0000160">
    <property type="term" value="P:phosphorelay signal transduction system"/>
    <property type="evidence" value="ECO:0007669"/>
    <property type="project" value="UniProtKB-KW"/>
</dbReference>
<keyword evidence="12" id="KW-1185">Reference proteome</keyword>
<dbReference type="EMBL" id="CP130319">
    <property type="protein sequence ID" value="WNR45261.1"/>
    <property type="molecule type" value="Genomic_DNA"/>
</dbReference>
<dbReference type="InterPro" id="IPR018060">
    <property type="entry name" value="HTH_AraC"/>
</dbReference>
<dbReference type="GO" id="GO:0003700">
    <property type="term" value="F:DNA-binding transcription factor activity"/>
    <property type="evidence" value="ECO:0007669"/>
    <property type="project" value="InterPro"/>
</dbReference>
<evidence type="ECO:0000256" key="4">
    <source>
        <dbReference type="ARBA" id="ARBA00023012"/>
    </source>
</evidence>
<dbReference type="SMART" id="SM00342">
    <property type="entry name" value="HTH_ARAC"/>
    <property type="match status" value="1"/>
</dbReference>
<evidence type="ECO:0000259" key="10">
    <source>
        <dbReference type="PROSITE" id="PS50110"/>
    </source>
</evidence>
<evidence type="ECO:0000256" key="6">
    <source>
        <dbReference type="ARBA" id="ARBA00023125"/>
    </source>
</evidence>
<keyword evidence="6" id="KW-0238">DNA-binding</keyword>
<keyword evidence="7" id="KW-0804">Transcription</keyword>
<dbReference type="PANTHER" id="PTHR42713:SF3">
    <property type="entry name" value="TRANSCRIPTIONAL REGULATORY PROTEIN HPTR"/>
    <property type="match status" value="1"/>
</dbReference>
<dbReference type="InterPro" id="IPR011006">
    <property type="entry name" value="CheY-like_superfamily"/>
</dbReference>
<evidence type="ECO:0000256" key="2">
    <source>
        <dbReference type="ARBA" id="ARBA00022490"/>
    </source>
</evidence>
<dbReference type="KEGG" id="proo:MJB10_03750"/>
<dbReference type="Gene3D" id="3.40.50.2300">
    <property type="match status" value="1"/>
</dbReference>
<dbReference type="PRINTS" id="PR00032">
    <property type="entry name" value="HTHARAC"/>
</dbReference>
<dbReference type="RefSeq" id="WP_314801859.1">
    <property type="nucleotide sequence ID" value="NZ_CP130319.1"/>
</dbReference>
<dbReference type="InterPro" id="IPR009057">
    <property type="entry name" value="Homeodomain-like_sf"/>
</dbReference>
<evidence type="ECO:0000313" key="12">
    <source>
        <dbReference type="Proteomes" id="UP001304650"/>
    </source>
</evidence>
<name>A0AA96RLD7_9BACL</name>
<gene>
    <name evidence="11" type="ORF">MJB10_03750</name>
</gene>
<organism evidence="11 12">
    <name type="scientific">Paenibacillus roseopurpureus</name>
    <dbReference type="NCBI Taxonomy" id="2918901"/>
    <lineage>
        <taxon>Bacteria</taxon>
        <taxon>Bacillati</taxon>
        <taxon>Bacillota</taxon>
        <taxon>Bacilli</taxon>
        <taxon>Bacillales</taxon>
        <taxon>Paenibacillaceae</taxon>
        <taxon>Paenibacillus</taxon>
    </lineage>
</organism>
<accession>A0AA96RLD7</accession>